<accession>A0A9D4G4I2</accession>
<feature type="active site" description="Proton acceptor" evidence="2">
    <location>
        <position position="90"/>
    </location>
</feature>
<evidence type="ECO:0000256" key="1">
    <source>
        <dbReference type="ARBA" id="ARBA00007420"/>
    </source>
</evidence>
<feature type="binding site" evidence="3">
    <location>
        <begin position="149"/>
        <end position="153"/>
    </location>
    <ligand>
        <name>ATP</name>
        <dbReference type="ChEBI" id="CHEBI:30616"/>
    </ligand>
</feature>
<dbReference type="GO" id="GO:0019136">
    <property type="term" value="F:deoxynucleoside kinase activity"/>
    <property type="evidence" value="ECO:0007669"/>
    <property type="project" value="InterPro"/>
</dbReference>
<reference evidence="5" key="1">
    <citation type="journal article" date="2019" name="bioRxiv">
        <title>The Genome of the Zebra Mussel, Dreissena polymorpha: A Resource for Invasive Species Research.</title>
        <authorList>
            <person name="McCartney M.A."/>
            <person name="Auch B."/>
            <person name="Kono T."/>
            <person name="Mallez S."/>
            <person name="Zhang Y."/>
            <person name="Obille A."/>
            <person name="Becker A."/>
            <person name="Abrahante J.E."/>
            <person name="Garbe J."/>
            <person name="Badalamenti J.P."/>
            <person name="Herman A."/>
            <person name="Mangelson H."/>
            <person name="Liachko I."/>
            <person name="Sullivan S."/>
            <person name="Sone E.D."/>
            <person name="Koren S."/>
            <person name="Silverstein K.A.T."/>
            <person name="Beckman K.B."/>
            <person name="Gohl D.M."/>
        </authorList>
    </citation>
    <scope>NUCLEOTIDE SEQUENCE</scope>
    <source>
        <strain evidence="5">Duluth1</strain>
        <tissue evidence="5">Whole animal</tissue>
    </source>
</reference>
<dbReference type="InterPro" id="IPR031314">
    <property type="entry name" value="DNK_dom"/>
</dbReference>
<name>A0A9D4G4I2_DREPO</name>
<comment type="similarity">
    <text evidence="1">Belongs to the DCK/DGK family.</text>
</comment>
<proteinExistence type="inferred from homology"/>
<feature type="binding site" evidence="3">
    <location>
        <begin position="9"/>
        <end position="17"/>
    </location>
    <ligand>
        <name>ATP</name>
        <dbReference type="ChEBI" id="CHEBI:30616"/>
    </ligand>
</feature>
<dbReference type="AlphaFoldDB" id="A0A9D4G4I2"/>
<dbReference type="InterPro" id="IPR002624">
    <property type="entry name" value="DCK/DGK"/>
</dbReference>
<evidence type="ECO:0000259" key="4">
    <source>
        <dbReference type="Pfam" id="PF01712"/>
    </source>
</evidence>
<gene>
    <name evidence="5" type="ORF">DPMN_135747</name>
</gene>
<dbReference type="Pfam" id="PF01712">
    <property type="entry name" value="dNK"/>
    <property type="match status" value="1"/>
</dbReference>
<evidence type="ECO:0000313" key="6">
    <source>
        <dbReference type="Proteomes" id="UP000828390"/>
    </source>
</evidence>
<dbReference type="Gene3D" id="3.40.50.300">
    <property type="entry name" value="P-loop containing nucleotide triphosphate hydrolases"/>
    <property type="match status" value="1"/>
</dbReference>
<dbReference type="EMBL" id="JAIWYP010000006">
    <property type="protein sequence ID" value="KAH3807407.1"/>
    <property type="molecule type" value="Genomic_DNA"/>
</dbReference>
<dbReference type="GO" id="GO:0005524">
    <property type="term" value="F:ATP binding"/>
    <property type="evidence" value="ECO:0007669"/>
    <property type="project" value="UniProtKB-KW"/>
</dbReference>
<dbReference type="InterPro" id="IPR027417">
    <property type="entry name" value="P-loop_NTPase"/>
</dbReference>
<evidence type="ECO:0000256" key="3">
    <source>
        <dbReference type="PIRSR" id="PIRSR000705-3"/>
    </source>
</evidence>
<keyword evidence="3" id="KW-0067">ATP-binding</keyword>
<dbReference type="CDD" id="cd01673">
    <property type="entry name" value="dNK"/>
    <property type="match status" value="1"/>
</dbReference>
<keyword evidence="3" id="KW-0547">Nucleotide-binding</keyword>
<dbReference type="Proteomes" id="UP000828390">
    <property type="component" value="Unassembled WGS sequence"/>
</dbReference>
<protein>
    <recommendedName>
        <fullName evidence="4">Deoxynucleoside kinase domain-containing protein</fullName>
    </recommendedName>
</protein>
<evidence type="ECO:0000313" key="5">
    <source>
        <dbReference type="EMBL" id="KAH3807407.1"/>
    </source>
</evidence>
<sequence>MTKVFAIEGNIAAGKSTLLDLLAQKYVVFQEPLQDWQAVSGPDGQVVNMFDIYCKDMQTYSFPFQLITLQSIVNILRKALATGEPFVFVERSFLSNLHVFTKAQKSMGFINEVEWIVYHNILTSMLPKADFEFAGIIYLKTSPSKCYHRIKQRNRKEENELSIRYLTELHKNHEKWLSEVDSRTVLIIDNDIEKYNSSDYENDICKISSFVNKMTHWDQIS</sequence>
<dbReference type="InterPro" id="IPR050566">
    <property type="entry name" value="Deoxyribonucleoside_kinase"/>
</dbReference>
<dbReference type="PIRSF" id="PIRSF000705">
    <property type="entry name" value="DNK"/>
    <property type="match status" value="1"/>
</dbReference>
<feature type="domain" description="Deoxynucleoside kinase" evidence="4">
    <location>
        <begin position="5"/>
        <end position="205"/>
    </location>
</feature>
<keyword evidence="6" id="KW-1185">Reference proteome</keyword>
<dbReference type="PANTHER" id="PTHR10513">
    <property type="entry name" value="DEOXYNUCLEOSIDE KINASE"/>
    <property type="match status" value="1"/>
</dbReference>
<comment type="caution">
    <text evidence="5">The sequence shown here is derived from an EMBL/GenBank/DDBJ whole genome shotgun (WGS) entry which is preliminary data.</text>
</comment>
<evidence type="ECO:0000256" key="2">
    <source>
        <dbReference type="PIRSR" id="PIRSR000705-1"/>
    </source>
</evidence>
<dbReference type="GO" id="GO:0005739">
    <property type="term" value="C:mitochondrion"/>
    <property type="evidence" value="ECO:0007669"/>
    <property type="project" value="TreeGrafter"/>
</dbReference>
<reference evidence="5" key="2">
    <citation type="submission" date="2020-11" db="EMBL/GenBank/DDBJ databases">
        <authorList>
            <person name="McCartney M.A."/>
            <person name="Auch B."/>
            <person name="Kono T."/>
            <person name="Mallez S."/>
            <person name="Becker A."/>
            <person name="Gohl D.M."/>
            <person name="Silverstein K.A.T."/>
            <person name="Koren S."/>
            <person name="Bechman K.B."/>
            <person name="Herman A."/>
            <person name="Abrahante J.E."/>
            <person name="Garbe J."/>
        </authorList>
    </citation>
    <scope>NUCLEOTIDE SEQUENCE</scope>
    <source>
        <strain evidence="5">Duluth1</strain>
        <tissue evidence="5">Whole animal</tissue>
    </source>
</reference>
<dbReference type="SUPFAM" id="SSF52540">
    <property type="entry name" value="P-loop containing nucleoside triphosphate hydrolases"/>
    <property type="match status" value="1"/>
</dbReference>
<organism evidence="5 6">
    <name type="scientific">Dreissena polymorpha</name>
    <name type="common">Zebra mussel</name>
    <name type="synonym">Mytilus polymorpha</name>
    <dbReference type="NCBI Taxonomy" id="45954"/>
    <lineage>
        <taxon>Eukaryota</taxon>
        <taxon>Metazoa</taxon>
        <taxon>Spiralia</taxon>
        <taxon>Lophotrochozoa</taxon>
        <taxon>Mollusca</taxon>
        <taxon>Bivalvia</taxon>
        <taxon>Autobranchia</taxon>
        <taxon>Heteroconchia</taxon>
        <taxon>Euheterodonta</taxon>
        <taxon>Imparidentia</taxon>
        <taxon>Neoheterodontei</taxon>
        <taxon>Myida</taxon>
        <taxon>Dreissenoidea</taxon>
        <taxon>Dreissenidae</taxon>
        <taxon>Dreissena</taxon>
    </lineage>
</organism>
<dbReference type="PANTHER" id="PTHR10513:SF35">
    <property type="entry name" value="DEOXYADENOSINE KINASE"/>
    <property type="match status" value="1"/>
</dbReference>